<feature type="domain" description="ATP-grasp" evidence="20">
    <location>
        <begin position="679"/>
        <end position="876"/>
    </location>
</feature>
<dbReference type="HAMAP" id="MF_01210_A">
    <property type="entry name" value="CPSase_L_chain_A"/>
    <property type="match status" value="1"/>
</dbReference>
<dbReference type="SUPFAM" id="SSF48108">
    <property type="entry name" value="Carbamoyl phosphate synthetase, large subunit connection domain"/>
    <property type="match status" value="1"/>
</dbReference>
<evidence type="ECO:0000256" key="9">
    <source>
        <dbReference type="ARBA" id="ARBA00022737"/>
    </source>
</evidence>
<dbReference type="Pfam" id="PF02786">
    <property type="entry name" value="CPSase_L_D2"/>
    <property type="match status" value="2"/>
</dbReference>
<evidence type="ECO:0000259" key="21">
    <source>
        <dbReference type="PROSITE" id="PS51855"/>
    </source>
</evidence>
<evidence type="ECO:0000256" key="1">
    <source>
        <dbReference type="ARBA" id="ARBA00001936"/>
    </source>
</evidence>
<dbReference type="InterPro" id="IPR036914">
    <property type="entry name" value="MGS-like_dom_sf"/>
</dbReference>
<evidence type="ECO:0000256" key="19">
    <source>
        <dbReference type="HAMAP-Rule" id="MF_01210"/>
    </source>
</evidence>
<feature type="binding site" evidence="19">
    <location>
        <position position="299"/>
    </location>
    <ligand>
        <name>Mn(2+)</name>
        <dbReference type="ChEBI" id="CHEBI:29035"/>
        <label>2</label>
    </ligand>
</feature>
<dbReference type="InterPro" id="IPR011607">
    <property type="entry name" value="MGS-like_dom"/>
</dbReference>
<feature type="binding site" evidence="19">
    <location>
        <position position="285"/>
    </location>
    <ligand>
        <name>ATP</name>
        <dbReference type="ChEBI" id="CHEBI:30616"/>
        <label>1</label>
    </ligand>
</feature>
<feature type="binding site" evidence="19">
    <location>
        <position position="830"/>
    </location>
    <ligand>
        <name>Mn(2+)</name>
        <dbReference type="ChEBI" id="CHEBI:29035"/>
        <label>3</label>
    </ligand>
</feature>
<dbReference type="GO" id="GO:0004087">
    <property type="term" value="F:carbamoyl-phosphate synthase (ammonia) activity"/>
    <property type="evidence" value="ECO:0007669"/>
    <property type="project" value="UniProtKB-EC"/>
</dbReference>
<feature type="binding site" evidence="19">
    <location>
        <position position="847"/>
    </location>
    <ligand>
        <name>Mg(2+)</name>
        <dbReference type="ChEBI" id="CHEBI:18420"/>
        <label>3</label>
    </ligand>
</feature>
<feature type="binding site" evidence="19">
    <location>
        <position position="847"/>
    </location>
    <ligand>
        <name>Mn(2+)</name>
        <dbReference type="ChEBI" id="CHEBI:29035"/>
        <label>3</label>
    </ligand>
</feature>
<protein>
    <recommendedName>
        <fullName evidence="19">Carbamoyl phosphate synthase large chain</fullName>
        <ecNumber evidence="19">6.3.4.16</ecNumber>
        <ecNumber evidence="19">6.3.5.5</ecNumber>
    </recommendedName>
    <alternativeName>
        <fullName evidence="19">Carbamoyl phosphate synthetase ammonia chain</fullName>
    </alternativeName>
</protein>
<feature type="binding site" evidence="19">
    <location>
        <position position="754"/>
    </location>
    <ligand>
        <name>ATP</name>
        <dbReference type="ChEBI" id="CHEBI:30616"/>
        <label>2</label>
    </ligand>
</feature>
<dbReference type="InterPro" id="IPR016185">
    <property type="entry name" value="PreATP-grasp_dom_sf"/>
</dbReference>
<dbReference type="PROSITE" id="PS51257">
    <property type="entry name" value="PROKAR_LIPOPROTEIN"/>
    <property type="match status" value="1"/>
</dbReference>
<feature type="binding site" evidence="19">
    <location>
        <position position="208"/>
    </location>
    <ligand>
        <name>ATP</name>
        <dbReference type="ChEBI" id="CHEBI:30616"/>
        <label>1</label>
    </ligand>
</feature>
<dbReference type="RefSeq" id="WP_036102958.1">
    <property type="nucleotide sequence ID" value="NZ_JAJA02000001.1"/>
</dbReference>
<dbReference type="EMBL" id="JAJA02000001">
    <property type="protein sequence ID" value="KWS03103.1"/>
    <property type="molecule type" value="Genomic_DNA"/>
</dbReference>
<feature type="binding site" evidence="19">
    <location>
        <position position="849"/>
    </location>
    <ligand>
        <name>Mg(2+)</name>
        <dbReference type="ChEBI" id="CHEBI:18420"/>
        <label>4</label>
    </ligand>
</feature>
<evidence type="ECO:0000256" key="6">
    <source>
        <dbReference type="ARBA" id="ARBA00022598"/>
    </source>
</evidence>
<dbReference type="GO" id="GO:0006541">
    <property type="term" value="P:glutamine metabolic process"/>
    <property type="evidence" value="ECO:0007669"/>
    <property type="project" value="TreeGrafter"/>
</dbReference>
<evidence type="ECO:0000313" key="23">
    <source>
        <dbReference type="Proteomes" id="UP000023435"/>
    </source>
</evidence>
<evidence type="ECO:0000259" key="20">
    <source>
        <dbReference type="PROSITE" id="PS50975"/>
    </source>
</evidence>
<proteinExistence type="inferred from homology"/>
<feature type="binding site" evidence="19">
    <location>
        <position position="756"/>
    </location>
    <ligand>
        <name>ATP</name>
        <dbReference type="ChEBI" id="CHEBI:30616"/>
        <label>2</label>
    </ligand>
</feature>
<feature type="binding site" evidence="19">
    <location>
        <position position="761"/>
    </location>
    <ligand>
        <name>ATP</name>
        <dbReference type="ChEBI" id="CHEBI:30616"/>
        <label>2</label>
    </ligand>
</feature>
<dbReference type="InterPro" id="IPR058047">
    <property type="entry name" value="CPSase_preATP-grasp"/>
</dbReference>
<keyword evidence="13 19" id="KW-0665">Pyrimidine biosynthesis</keyword>
<dbReference type="InterPro" id="IPR013815">
    <property type="entry name" value="ATP_grasp_subdomain_1"/>
</dbReference>
<feature type="binding site" evidence="19">
    <location>
        <position position="301"/>
    </location>
    <ligand>
        <name>Mg(2+)</name>
        <dbReference type="ChEBI" id="CHEBI:18420"/>
        <label>2</label>
    </ligand>
</feature>
<evidence type="ECO:0000256" key="11">
    <source>
        <dbReference type="ARBA" id="ARBA00022840"/>
    </source>
</evidence>
<dbReference type="OrthoDB" id="9804197at2"/>
<comment type="function">
    <text evidence="17 19">Large subunit of the glutamine-dependent carbamoyl phosphate synthetase (CPSase). CPSase catalyzes the formation of carbamoyl phosphate from the ammonia moiety of glutamine, carbonate, and phosphate donated by ATP, constituting the first step of 2 biosynthetic pathways, one leading to arginine and/or urea and the other to pyrimidine nucleotides. The large subunit (synthetase) binds the substrates ammonia (free or transferred from glutamine from the small subunit), hydrogencarbonate and ATP and carries out an ATP-coupled ligase reaction, activating hydrogencarbonate by forming carboxy phosphate which reacts with ammonia to form carbamoyl phosphate.</text>
</comment>
<feature type="binding site" evidence="19">
    <location>
        <position position="169"/>
    </location>
    <ligand>
        <name>ATP</name>
        <dbReference type="ChEBI" id="CHEBI:30616"/>
        <label>1</label>
    </ligand>
</feature>
<feature type="binding site" evidence="19">
    <location>
        <position position="830"/>
    </location>
    <ligand>
        <name>Mg(2+)</name>
        <dbReference type="ChEBI" id="CHEBI:18420"/>
        <label>3</label>
    </ligand>
</feature>
<comment type="cofactor">
    <cofactor evidence="19">
        <name>Mg(2+)</name>
        <dbReference type="ChEBI" id="CHEBI:18420"/>
    </cofactor>
    <cofactor evidence="19">
        <name>Mn(2+)</name>
        <dbReference type="ChEBI" id="CHEBI:29035"/>
    </cofactor>
    <text evidence="19">Binds 4 Mg(2+) or Mn(2+) ions per subunit.</text>
</comment>
<evidence type="ECO:0000256" key="5">
    <source>
        <dbReference type="ARBA" id="ARBA00022571"/>
    </source>
</evidence>
<comment type="domain">
    <text evidence="19">The large subunit is composed of 2 ATP-grasp domains that are involved in binding the 2 ATP molecules needed for carbamoyl phosphate synthesis. The N-terminal ATP-grasp domain (referred to as the carboxyphosphate synthetic component) catalyzes the ATP-dependent phosphorylation of hydrogencarbonate to carboxyphosphate and the subsequent nucleophilic attack by ammonia to form a carbamate intermediate. The C-terminal ATP-grasp domain (referred to as the carbamoyl phosphate synthetic component) then catalyzes the phosphorylation of carbamate with the second ATP to form the end product carbamoyl phosphate. The reactive and unstable enzyme intermediates are sequentially channeled from one active site to the next through the interior of the protein over a distance of at least 96 A.</text>
</comment>
<feature type="region of interest" description="Allosteric domain" evidence="19">
    <location>
        <begin position="943"/>
        <end position="1082"/>
    </location>
</feature>
<feature type="binding site" evidence="19">
    <location>
        <position position="299"/>
    </location>
    <ligand>
        <name>Mg(2+)</name>
        <dbReference type="ChEBI" id="CHEBI:18420"/>
        <label>2</label>
    </ligand>
</feature>
<evidence type="ECO:0000256" key="18">
    <source>
        <dbReference type="ARBA" id="ARBA00062056"/>
    </source>
</evidence>
<dbReference type="SMART" id="SM00851">
    <property type="entry name" value="MGS"/>
    <property type="match status" value="1"/>
</dbReference>
<evidence type="ECO:0000256" key="15">
    <source>
        <dbReference type="ARBA" id="ARBA00047359"/>
    </source>
</evidence>
<dbReference type="PROSITE" id="PS50975">
    <property type="entry name" value="ATP_GRASP"/>
    <property type="match status" value="2"/>
</dbReference>
<dbReference type="EC" id="6.3.5.5" evidence="19"/>
<dbReference type="GO" id="GO:0044205">
    <property type="term" value="P:'de novo' UMP biosynthetic process"/>
    <property type="evidence" value="ECO:0007669"/>
    <property type="project" value="UniProtKB-UniRule"/>
</dbReference>
<feature type="binding site" evidence="19">
    <location>
        <position position="285"/>
    </location>
    <ligand>
        <name>Mg(2+)</name>
        <dbReference type="ChEBI" id="CHEBI:18420"/>
        <label>1</label>
    </ligand>
</feature>
<feature type="binding site" evidence="19">
    <location>
        <position position="787"/>
    </location>
    <ligand>
        <name>ATP</name>
        <dbReference type="ChEBI" id="CHEBI:30616"/>
        <label>2</label>
    </ligand>
</feature>
<comment type="cofactor">
    <cofactor evidence="1">
        <name>Mn(2+)</name>
        <dbReference type="ChEBI" id="CHEBI:29035"/>
    </cofactor>
</comment>
<feature type="binding site" evidence="19">
    <location>
        <position position="242"/>
    </location>
    <ligand>
        <name>ATP</name>
        <dbReference type="ChEBI" id="CHEBI:30616"/>
        <label>1</label>
    </ligand>
</feature>
<feature type="binding site" evidence="19">
    <location>
        <position position="241"/>
    </location>
    <ligand>
        <name>ATP</name>
        <dbReference type="ChEBI" id="CHEBI:30616"/>
        <label>1</label>
    </ligand>
</feature>
<dbReference type="UniPathway" id="UPA00070">
    <property type="reaction ID" value="UER00115"/>
</dbReference>
<dbReference type="InterPro" id="IPR006275">
    <property type="entry name" value="CPSase_lsu"/>
</dbReference>
<feature type="binding site" evidence="19">
    <location>
        <position position="299"/>
    </location>
    <ligand>
        <name>ATP</name>
        <dbReference type="ChEBI" id="CHEBI:30616"/>
        <label>1</label>
    </ligand>
</feature>
<evidence type="ECO:0000256" key="13">
    <source>
        <dbReference type="ARBA" id="ARBA00022975"/>
    </source>
</evidence>
<comment type="caution">
    <text evidence="22">The sequence shown here is derived from an EMBL/GenBank/DDBJ whole genome shotgun (WGS) entry which is preliminary data.</text>
</comment>
<feature type="binding site" evidence="19">
    <location>
        <position position="243"/>
    </location>
    <ligand>
        <name>ATP</name>
        <dbReference type="ChEBI" id="CHEBI:30616"/>
        <label>1</label>
    </ligand>
</feature>
<dbReference type="GO" id="GO:0005524">
    <property type="term" value="F:ATP binding"/>
    <property type="evidence" value="ECO:0007669"/>
    <property type="project" value="UniProtKB-UniRule"/>
</dbReference>
<keyword evidence="14" id="KW-0464">Manganese</keyword>
<keyword evidence="10 19" id="KW-0547">Nucleotide-binding</keyword>
<gene>
    <name evidence="19" type="primary">carB</name>
    <name evidence="22" type="ORF">AZ78_0649</name>
</gene>
<dbReference type="InterPro" id="IPR033937">
    <property type="entry name" value="MGS_CPS_CarB"/>
</dbReference>
<feature type="binding site" evidence="19">
    <location>
        <position position="299"/>
    </location>
    <ligand>
        <name>Mg(2+)</name>
        <dbReference type="ChEBI" id="CHEBI:18420"/>
        <label>1</label>
    </ligand>
</feature>
<evidence type="ECO:0000256" key="10">
    <source>
        <dbReference type="ARBA" id="ARBA00022741"/>
    </source>
</evidence>
<evidence type="ECO:0000256" key="16">
    <source>
        <dbReference type="ARBA" id="ARBA00048816"/>
    </source>
</evidence>
<feature type="binding site" evidence="19">
    <location>
        <position position="788"/>
    </location>
    <ligand>
        <name>ATP</name>
        <dbReference type="ChEBI" id="CHEBI:30616"/>
        <label>2</label>
    </ligand>
</feature>
<comment type="catalytic activity">
    <reaction evidence="15 19">
        <text>hydrogencarbonate + NH4(+) + 2 ATP = carbamoyl phosphate + 2 ADP + phosphate + 2 H(+)</text>
        <dbReference type="Rhea" id="RHEA:18029"/>
        <dbReference type="ChEBI" id="CHEBI:15378"/>
        <dbReference type="ChEBI" id="CHEBI:17544"/>
        <dbReference type="ChEBI" id="CHEBI:28938"/>
        <dbReference type="ChEBI" id="CHEBI:30616"/>
        <dbReference type="ChEBI" id="CHEBI:43474"/>
        <dbReference type="ChEBI" id="CHEBI:58228"/>
        <dbReference type="ChEBI" id="CHEBI:456216"/>
        <dbReference type="EC" id="6.3.4.16"/>
    </reaction>
</comment>
<reference evidence="22 23" key="1">
    <citation type="journal article" date="2014" name="Genome Announc.">
        <title>Draft Genome Sequence of Lysobacter capsici AZ78, a Bacterium Antagonistic to Plant-Pathogenic Oomycetes.</title>
        <authorList>
            <person name="Puopolo G."/>
            <person name="Sonego P."/>
            <person name="Engelen K."/>
            <person name="Pertot I."/>
        </authorList>
    </citation>
    <scope>NUCLEOTIDE SEQUENCE [LARGE SCALE GENOMIC DNA]</scope>
    <source>
        <strain evidence="22 23">AZ78</strain>
    </source>
</reference>
<feature type="binding site" evidence="19">
    <location>
        <position position="830"/>
    </location>
    <ligand>
        <name>ATP</name>
        <dbReference type="ChEBI" id="CHEBI:30616"/>
        <label>2</label>
    </ligand>
</feature>
<feature type="binding site" evidence="19">
    <location>
        <position position="715"/>
    </location>
    <ligand>
        <name>ATP</name>
        <dbReference type="ChEBI" id="CHEBI:30616"/>
        <label>2</label>
    </ligand>
</feature>
<dbReference type="FunFam" id="3.40.50.20:FF:000001">
    <property type="entry name" value="Carbamoyl-phosphate synthase large chain"/>
    <property type="match status" value="1"/>
</dbReference>
<dbReference type="InterPro" id="IPR005479">
    <property type="entry name" value="CPAse_ATP-bd"/>
</dbReference>
<accession>A0A108U5T8</accession>
<evidence type="ECO:0000256" key="4">
    <source>
        <dbReference type="ARBA" id="ARBA00009799"/>
    </source>
</evidence>
<comment type="pathway">
    <text evidence="2 19">Pyrimidine metabolism; UMP biosynthesis via de novo pathway; (S)-dihydroorotate from bicarbonate: step 1/3.</text>
</comment>
<dbReference type="UniPathway" id="UPA00068">
    <property type="reaction ID" value="UER00171"/>
</dbReference>
<feature type="binding site" evidence="19">
    <location>
        <position position="847"/>
    </location>
    <ligand>
        <name>Mg(2+)</name>
        <dbReference type="ChEBI" id="CHEBI:18420"/>
        <label>4</label>
    </ligand>
</feature>
<keyword evidence="5 19" id="KW-0055">Arginine biosynthesis</keyword>
<feature type="binding site" evidence="19">
    <location>
        <position position="301"/>
    </location>
    <ligand>
        <name>Mn(2+)</name>
        <dbReference type="ChEBI" id="CHEBI:29035"/>
        <label>2</label>
    </ligand>
</feature>
<feature type="binding site" evidence="19">
    <location>
        <position position="176"/>
    </location>
    <ligand>
        <name>ATP</name>
        <dbReference type="ChEBI" id="CHEBI:30616"/>
        <label>1</label>
    </ligand>
</feature>
<dbReference type="PROSITE" id="PS00866">
    <property type="entry name" value="CPSASE_1"/>
    <property type="match status" value="1"/>
</dbReference>
<keyword evidence="8" id="KW-0479">Metal-binding</keyword>
<dbReference type="NCBIfam" id="NF003671">
    <property type="entry name" value="PRK05294.1"/>
    <property type="match status" value="1"/>
</dbReference>
<dbReference type="NCBIfam" id="TIGR01369">
    <property type="entry name" value="CPSaseII_lrg"/>
    <property type="match status" value="1"/>
</dbReference>
<dbReference type="GO" id="GO:0006526">
    <property type="term" value="P:L-arginine biosynthetic process"/>
    <property type="evidence" value="ECO:0007669"/>
    <property type="project" value="UniProtKB-UniRule"/>
</dbReference>
<dbReference type="AlphaFoldDB" id="A0A108U5T8"/>
<feature type="binding site" evidence="19">
    <location>
        <position position="299"/>
    </location>
    <ligand>
        <name>Mn(2+)</name>
        <dbReference type="ChEBI" id="CHEBI:29035"/>
        <label>1</label>
    </ligand>
</feature>
<dbReference type="Gene3D" id="3.40.50.1380">
    <property type="entry name" value="Methylglyoxal synthase-like domain"/>
    <property type="match status" value="1"/>
</dbReference>
<keyword evidence="9 19" id="KW-0677">Repeat</keyword>
<dbReference type="Pfam" id="PF02787">
    <property type="entry name" value="CPSase_L_D3"/>
    <property type="match status" value="1"/>
</dbReference>
<dbReference type="SUPFAM" id="SSF52440">
    <property type="entry name" value="PreATP-grasp domain"/>
    <property type="match status" value="2"/>
</dbReference>
<dbReference type="PANTHER" id="PTHR11405">
    <property type="entry name" value="CARBAMOYLTRANSFERASE FAMILY MEMBER"/>
    <property type="match status" value="1"/>
</dbReference>
<dbReference type="SMART" id="SM01096">
    <property type="entry name" value="CPSase_L_D3"/>
    <property type="match status" value="1"/>
</dbReference>
<dbReference type="InterPro" id="IPR005483">
    <property type="entry name" value="CPSase_dom"/>
</dbReference>
<feature type="binding site" evidence="19">
    <location>
        <position position="849"/>
    </location>
    <ligand>
        <name>Mn(2+)</name>
        <dbReference type="ChEBI" id="CHEBI:29035"/>
        <label>4</label>
    </ligand>
</feature>
<dbReference type="SUPFAM" id="SSF52335">
    <property type="entry name" value="Methylglyoxal synthase-like"/>
    <property type="match status" value="1"/>
</dbReference>
<dbReference type="GO" id="GO:0005737">
    <property type="term" value="C:cytoplasm"/>
    <property type="evidence" value="ECO:0007669"/>
    <property type="project" value="TreeGrafter"/>
</dbReference>
<feature type="binding site" evidence="19">
    <location>
        <position position="175"/>
    </location>
    <ligand>
        <name>ATP</name>
        <dbReference type="ChEBI" id="CHEBI:30616"/>
        <label>1</label>
    </ligand>
</feature>
<dbReference type="EC" id="6.3.4.16" evidence="19"/>
<evidence type="ECO:0000256" key="3">
    <source>
        <dbReference type="ARBA" id="ARBA00005077"/>
    </source>
</evidence>
<keyword evidence="6 19" id="KW-0436">Ligase</keyword>
<dbReference type="InterPro" id="IPR036897">
    <property type="entry name" value="CarbamoylP_synth_lsu_oligo_sf"/>
</dbReference>
<evidence type="ECO:0000256" key="8">
    <source>
        <dbReference type="ARBA" id="ARBA00022723"/>
    </source>
</evidence>
<dbReference type="FunFam" id="3.30.470.20:FF:000007">
    <property type="entry name" value="Carbamoyl-phosphate synthase large chain"/>
    <property type="match status" value="1"/>
</dbReference>
<keyword evidence="11 19" id="KW-0067">ATP-binding</keyword>
<dbReference type="HAMAP" id="MF_01210_B">
    <property type="entry name" value="CPSase_L_chain_B"/>
    <property type="match status" value="1"/>
</dbReference>
<evidence type="ECO:0000256" key="7">
    <source>
        <dbReference type="ARBA" id="ARBA00022605"/>
    </source>
</evidence>
<dbReference type="PROSITE" id="PS51855">
    <property type="entry name" value="MGS"/>
    <property type="match status" value="1"/>
</dbReference>
<keyword evidence="12" id="KW-0460">Magnesium</keyword>
<feature type="binding site" evidence="19">
    <location>
        <position position="847"/>
    </location>
    <ligand>
        <name>Mn(2+)</name>
        <dbReference type="ChEBI" id="CHEBI:29035"/>
        <label>4</label>
    </ligand>
</feature>
<dbReference type="GO" id="GO:0004088">
    <property type="term" value="F:carbamoyl-phosphate synthase (glutamine-hydrolyzing) activity"/>
    <property type="evidence" value="ECO:0007669"/>
    <property type="project" value="UniProtKB-UniRule"/>
</dbReference>
<comment type="caution">
    <text evidence="19">Lacks conserved residue(s) required for the propagation of feature annotation.</text>
</comment>
<feature type="binding site" evidence="19">
    <location>
        <position position="847"/>
    </location>
    <ligand>
        <name>ATP</name>
        <dbReference type="ChEBI" id="CHEBI:30616"/>
        <label>2</label>
    </ligand>
</feature>
<feature type="domain" description="MGS-like" evidence="21">
    <location>
        <begin position="943"/>
        <end position="1081"/>
    </location>
</feature>
<dbReference type="Pfam" id="PF25596">
    <property type="entry name" value="CPSase_L_D1"/>
    <property type="match status" value="2"/>
</dbReference>
<dbReference type="Pfam" id="PF02142">
    <property type="entry name" value="MGS"/>
    <property type="match status" value="1"/>
</dbReference>
<dbReference type="SUPFAM" id="SSF56059">
    <property type="entry name" value="Glutathione synthetase ATP-binding domain-like"/>
    <property type="match status" value="2"/>
</dbReference>
<feature type="binding site" evidence="19">
    <location>
        <position position="789"/>
    </location>
    <ligand>
        <name>ATP</name>
        <dbReference type="ChEBI" id="CHEBI:30616"/>
        <label>2</label>
    </ligand>
</feature>
<dbReference type="NCBIfam" id="NF009455">
    <property type="entry name" value="PRK12815.1"/>
    <property type="match status" value="1"/>
</dbReference>
<dbReference type="PROSITE" id="PS00867">
    <property type="entry name" value="CPSASE_2"/>
    <property type="match status" value="2"/>
</dbReference>
<evidence type="ECO:0000256" key="12">
    <source>
        <dbReference type="ARBA" id="ARBA00022842"/>
    </source>
</evidence>
<feature type="binding site" evidence="19">
    <location>
        <position position="285"/>
    </location>
    <ligand>
        <name>Mn(2+)</name>
        <dbReference type="ChEBI" id="CHEBI:29035"/>
        <label>1</label>
    </ligand>
</feature>
<dbReference type="Proteomes" id="UP000023435">
    <property type="component" value="Unassembled WGS sequence"/>
</dbReference>
<comment type="pathway">
    <text evidence="3 19">Amino-acid biosynthesis; L-arginine biosynthesis; carbamoyl phosphate from bicarbonate: step 1/1.</text>
</comment>
<feature type="binding site" evidence="19">
    <location>
        <position position="215"/>
    </location>
    <ligand>
        <name>ATP</name>
        <dbReference type="ChEBI" id="CHEBI:30616"/>
        <label>1</label>
    </ligand>
</feature>
<dbReference type="PRINTS" id="PR00098">
    <property type="entry name" value="CPSASE"/>
</dbReference>
<evidence type="ECO:0000256" key="14">
    <source>
        <dbReference type="ARBA" id="ARBA00023211"/>
    </source>
</evidence>
<dbReference type="CDD" id="cd01424">
    <property type="entry name" value="MGS_CPS_II"/>
    <property type="match status" value="1"/>
</dbReference>
<organism evidence="22 23">
    <name type="scientific">Lysobacter capsici AZ78</name>
    <dbReference type="NCBI Taxonomy" id="1444315"/>
    <lineage>
        <taxon>Bacteria</taxon>
        <taxon>Pseudomonadati</taxon>
        <taxon>Pseudomonadota</taxon>
        <taxon>Gammaproteobacteria</taxon>
        <taxon>Lysobacterales</taxon>
        <taxon>Lysobacteraceae</taxon>
        <taxon>Lysobacter</taxon>
    </lineage>
</organism>
<feature type="binding site" evidence="19">
    <location>
        <position position="210"/>
    </location>
    <ligand>
        <name>ATP</name>
        <dbReference type="ChEBI" id="CHEBI:30616"/>
        <label>1</label>
    </ligand>
</feature>
<evidence type="ECO:0000256" key="17">
    <source>
        <dbReference type="ARBA" id="ARBA00057223"/>
    </source>
</evidence>
<name>A0A108U5T8_9GAMM</name>
<dbReference type="Gene3D" id="3.30.470.20">
    <property type="entry name" value="ATP-grasp fold, B domain"/>
    <property type="match status" value="2"/>
</dbReference>
<dbReference type="FunFam" id="3.30.470.20:FF:000013">
    <property type="entry name" value="Carbamoyl-phosphate synthase large chain"/>
    <property type="match status" value="1"/>
</dbReference>
<dbReference type="PANTHER" id="PTHR11405:SF53">
    <property type="entry name" value="CARBAMOYL-PHOSPHATE SYNTHASE [AMMONIA], MITOCHONDRIAL"/>
    <property type="match status" value="1"/>
</dbReference>
<dbReference type="GO" id="GO:0046872">
    <property type="term" value="F:metal ion binding"/>
    <property type="evidence" value="ECO:0007669"/>
    <property type="project" value="UniProtKB-KW"/>
</dbReference>
<dbReference type="FunFam" id="1.10.1030.10:FF:000002">
    <property type="entry name" value="Carbamoyl-phosphate synthase large chain"/>
    <property type="match status" value="1"/>
</dbReference>
<sequence>MPKRTDIKTVLIIGAGPIVIGQACEFDYSGAQACKALRDEGYRVVLVNSNPATIMTDPNMADAVYIEPINWQTVEKIIAKEKPDALLPTMGGQTALNCALDLADNGVLEKYNVELIGAKREAIRMAEDRELFRVAMKEIGLECPKAEVARTLEEAIDIQTRVGYPTIIRPSFTLGGSGGGIAYNREELIDIVTRGLELSPTTEVLVEESVLGWKEFEMEVVRDTADNCIIVCSIENFDAMGVHTGDSITVAPAQTLTDKEYQRLRDASIAVLRKIGVDTGGSNVQFGINAQNGRVVVIEMNPRVSRSSALASKATGFPIAKIAAKLAVGYTLDELRNEITGGATPASFEPSIDYVVTKIPRFAFEKFPQADARLTTQMKSVGEVMAMGRTFQESLQKALRGLETGKVGLDPTGLDLGNELDLVKLRRELKEPGPERMFHIGDAFRAGMSVEDVHALSFVDPWFLDQIEELIATEGEIAEAGLGALDKPRMRALKRMGFSDARIAQLTGTDETAVRTLRRAFGVRPVYKRVDSCAAEFATTTAYMYSTYEDECEANPSNRDKIIVLGGGPNRIGQGIEFDYCCVHAALALREDGYETIMVNCNPETVSTDYDTSDRLYFEPLTLEDVLEIADLEKPKGVIVQYGGQTPLKLARALEANGVPIIGTSPDSIDLAEDRERFQKLVQDLGLAQPINRTARNPDEALMLANQIGYPMVVRPSYVLGGRAMEIVYSDADLTRYIRDAVKVSNDSPVLLDRFLDNAVEVDVDIIADREGRVLIGGVMEHIEEAGVHSGDSSCSLPPYSLSAGTQEKLREQVVALAKALKVVGLMNTQFAIQTDAQGNDTIFLIEVNPRASRTVPFVSKATGMALAKIAARCMVGQTLASQGALEEIVPDYYSVKEAIFPFAKFQGVDPILGPEMRSTGEVMGVGKNFGAAMARAQEAGGIKAPPVGKVFISVRDPDKLRVLPVAQELLRRGYSLVATSGTQAFFAEHGVSCESVNKVTEGRPHIVDLIKNGEIVYIINTTEGRQAISDSFSIRREALQQRVTYSTTVSGARALVGSLDYRGKGPVWSLQELHAQIGAAS</sequence>
<comment type="subunit">
    <text evidence="18 19">Composed of two chains; the small (or glutamine) chain promotes the hydrolysis of glutamine to ammonia, which is used by the large (or ammonia) chain to synthesize carbamoyl phosphate. Tetramer of heterodimers (alpha,beta)4.</text>
</comment>
<keyword evidence="23" id="KW-1185">Reference proteome</keyword>
<comment type="catalytic activity">
    <reaction evidence="16 19">
        <text>hydrogencarbonate + L-glutamine + 2 ATP + H2O = carbamoyl phosphate + L-glutamate + 2 ADP + phosphate + 2 H(+)</text>
        <dbReference type="Rhea" id="RHEA:18633"/>
        <dbReference type="ChEBI" id="CHEBI:15377"/>
        <dbReference type="ChEBI" id="CHEBI:15378"/>
        <dbReference type="ChEBI" id="CHEBI:17544"/>
        <dbReference type="ChEBI" id="CHEBI:29985"/>
        <dbReference type="ChEBI" id="CHEBI:30616"/>
        <dbReference type="ChEBI" id="CHEBI:43474"/>
        <dbReference type="ChEBI" id="CHEBI:58228"/>
        <dbReference type="ChEBI" id="CHEBI:58359"/>
        <dbReference type="ChEBI" id="CHEBI:456216"/>
        <dbReference type="EC" id="6.3.5.5"/>
    </reaction>
</comment>
<dbReference type="InterPro" id="IPR011761">
    <property type="entry name" value="ATP-grasp"/>
</dbReference>
<feature type="binding site" evidence="19">
    <location>
        <position position="129"/>
    </location>
    <ligand>
        <name>ATP</name>
        <dbReference type="ChEBI" id="CHEBI:30616"/>
        <label>1</label>
    </ligand>
</feature>
<dbReference type="Gene3D" id="3.40.50.20">
    <property type="match status" value="2"/>
</dbReference>
<comment type="similarity">
    <text evidence="4 19">Belongs to the CarB family.</text>
</comment>
<evidence type="ECO:0000256" key="2">
    <source>
        <dbReference type="ARBA" id="ARBA00004812"/>
    </source>
</evidence>
<dbReference type="InterPro" id="IPR005480">
    <property type="entry name" value="CPSase_lsu_oligo"/>
</dbReference>
<dbReference type="FunFam" id="3.30.1490.20:FF:000001">
    <property type="entry name" value="Carbamoyl-phosphate synthase large chain"/>
    <property type="match status" value="1"/>
</dbReference>
<dbReference type="FunFam" id="3.40.50.20:FF:000003">
    <property type="entry name" value="Carbamoyl-phosphate synthase large chain"/>
    <property type="match status" value="1"/>
</dbReference>
<feature type="domain" description="ATP-grasp" evidence="20">
    <location>
        <begin position="133"/>
        <end position="328"/>
    </location>
</feature>
<keyword evidence="7 19" id="KW-0028">Amino-acid biosynthesis</keyword>
<dbReference type="Gene3D" id="1.10.1030.10">
    <property type="entry name" value="Carbamoyl-phosphate synthetase, large subunit oligomerisation domain"/>
    <property type="match status" value="1"/>
</dbReference>
<feature type="binding site" evidence="19">
    <location>
        <position position="790"/>
    </location>
    <ligand>
        <name>ATP</name>
        <dbReference type="ChEBI" id="CHEBI:30616"/>
        <label>2</label>
    </ligand>
</feature>
<evidence type="ECO:0000313" key="22">
    <source>
        <dbReference type="EMBL" id="KWS03103.1"/>
    </source>
</evidence>
<dbReference type="Gene3D" id="3.30.1490.20">
    <property type="entry name" value="ATP-grasp fold, A domain"/>
    <property type="match status" value="1"/>
</dbReference>
<feature type="region of interest" description="Carboxyphosphate synthetic domain" evidence="19">
    <location>
        <begin position="1"/>
        <end position="403"/>
    </location>
</feature>